<feature type="transmembrane region" description="Helical" evidence="6">
    <location>
        <begin position="660"/>
        <end position="688"/>
    </location>
</feature>
<feature type="domain" description="ABC3 transporter permease C-terminal" evidence="7">
    <location>
        <begin position="252"/>
        <end position="371"/>
    </location>
</feature>
<dbReference type="EMBL" id="CP010086">
    <property type="protein sequence ID" value="AJG99411.1"/>
    <property type="molecule type" value="Genomic_DNA"/>
</dbReference>
<feature type="transmembrane region" description="Helical" evidence="6">
    <location>
        <begin position="21"/>
        <end position="38"/>
    </location>
</feature>
<feature type="domain" description="ABC3 transporter permease C-terminal" evidence="7">
    <location>
        <begin position="619"/>
        <end position="737"/>
    </location>
</feature>
<evidence type="ECO:0000256" key="3">
    <source>
        <dbReference type="ARBA" id="ARBA00022692"/>
    </source>
</evidence>
<dbReference type="Proteomes" id="UP000031866">
    <property type="component" value="Chromosome"/>
</dbReference>
<protein>
    <submittedName>
        <fullName evidence="8">Permease</fullName>
    </submittedName>
</protein>
<reference evidence="9" key="1">
    <citation type="submission" date="2014-12" db="EMBL/GenBank/DDBJ databases">
        <title>Genome sequence of Clostridium beijerinckii strain 59B.</title>
        <authorList>
            <person name="Little G.T."/>
            <person name="Minton N.P."/>
        </authorList>
    </citation>
    <scope>NUCLEOTIDE SEQUENCE [LARGE SCALE GENOMIC DNA]</scope>
    <source>
        <strain evidence="9">59B</strain>
    </source>
</reference>
<feature type="transmembrane region" description="Helical" evidence="6">
    <location>
        <begin position="616"/>
        <end position="640"/>
    </location>
</feature>
<proteinExistence type="predicted"/>
<evidence type="ECO:0000313" key="8">
    <source>
        <dbReference type="EMBL" id="AJG99411.1"/>
    </source>
</evidence>
<feature type="transmembrane region" description="Helical" evidence="6">
    <location>
        <begin position="341"/>
        <end position="363"/>
    </location>
</feature>
<keyword evidence="3 6" id="KW-0812">Transmembrane</keyword>
<dbReference type="RefSeq" id="WP_041896846.1">
    <property type="nucleotide sequence ID" value="NZ_CP010086.2"/>
</dbReference>
<keyword evidence="2" id="KW-1003">Cell membrane</keyword>
<evidence type="ECO:0000313" key="9">
    <source>
        <dbReference type="Proteomes" id="UP000031866"/>
    </source>
</evidence>
<evidence type="ECO:0000256" key="4">
    <source>
        <dbReference type="ARBA" id="ARBA00022989"/>
    </source>
</evidence>
<feature type="transmembrane region" description="Helical" evidence="6">
    <location>
        <begin position="415"/>
        <end position="433"/>
    </location>
</feature>
<evidence type="ECO:0000259" key="7">
    <source>
        <dbReference type="Pfam" id="PF02687"/>
    </source>
</evidence>
<dbReference type="InterPro" id="IPR038766">
    <property type="entry name" value="Membrane_comp_ABC_pdt"/>
</dbReference>
<sequence length="747" mass="84705">MIINKKIKRTMLAGKSQYIGSLVLIVFSCLLFTMFNLVSRNLTKLSSSFEKDYRQEDASFTAIPRINNIKALETKFNMSIEETKSFDYLVSEDKTLRIFSENNKVNIPAIIQGKALNSGEILIDPSYGKANKLDIGDSIEINDRNFIISGFMSLPNYIYPLKSESDIMNDPSSFGIAIMSKEDFNSLNKGNVSYSVRFNGDRSNIDNRISEFKDYLRNENIILLSWMNTSDNPRITYFTAKLSGIDKMSSSMPIAVLLLTCILTGIVMYRMLKREAVIIGTLYALGYRKKEIMKHYLLYPIVISLVGGILGTLLGLLTLRPMMNYYVSFFNIPVGSLSYDISYIIVSILLPIFFLVICSYFVVNKSLKNSPIQLMRGGAEKNKVGFLERKVNLERFSFNTKFKIRELLRSIPRSIFLLLGIVMSTMLLLMGFASKSSIDSLLKESFNEAFKYNYHYVFNSIQNGEPEKGEPFLEIPFAMKYDNKTTFTVYGVSPDSKYISFKDKSGNMLKPDRIIVTRPLADKLNIAPEDTLKVINRLDSKEYSITVDSIAETFVGQYVYMPLDTLNNMLVFTSGSYIGLWSTEKIDIPENKLLTVVTVDDMKKAFDTMTKPLQAIIGSIAFISFIIGLIVIYVVTSLTIEENKDNISLLKVLGYRKKEIYSLILNSSRFIVVLGYILGVPLLLGSLTALFKSMTKEMSISFPVTLDYSYIIIGFVIIYLTFELSKLLSRKKINKISMAEALKSRVE</sequence>
<keyword evidence="4 6" id="KW-1133">Transmembrane helix</keyword>
<gene>
    <name evidence="8" type="ORF">LF65_02838</name>
</gene>
<name>A0A0B5QMF0_CLOBE</name>
<dbReference type="GO" id="GO:0005886">
    <property type="term" value="C:plasma membrane"/>
    <property type="evidence" value="ECO:0007669"/>
    <property type="project" value="UniProtKB-SubCell"/>
</dbReference>
<dbReference type="PROSITE" id="PS51257">
    <property type="entry name" value="PROKAR_LIPOPROTEIN"/>
    <property type="match status" value="1"/>
</dbReference>
<accession>A0A0B5QMF0</accession>
<dbReference type="Pfam" id="PF02687">
    <property type="entry name" value="FtsX"/>
    <property type="match status" value="2"/>
</dbReference>
<feature type="transmembrane region" description="Helical" evidence="6">
    <location>
        <begin position="252"/>
        <end position="272"/>
    </location>
</feature>
<dbReference type="PANTHER" id="PTHR30287">
    <property type="entry name" value="MEMBRANE COMPONENT OF PREDICTED ABC SUPERFAMILY METABOLITE UPTAKE TRANSPORTER"/>
    <property type="match status" value="1"/>
</dbReference>
<evidence type="ECO:0000256" key="6">
    <source>
        <dbReference type="SAM" id="Phobius"/>
    </source>
</evidence>
<dbReference type="InterPro" id="IPR003838">
    <property type="entry name" value="ABC3_permease_C"/>
</dbReference>
<feature type="transmembrane region" description="Helical" evidence="6">
    <location>
        <begin position="296"/>
        <end position="321"/>
    </location>
</feature>
<feature type="transmembrane region" description="Helical" evidence="6">
    <location>
        <begin position="708"/>
        <end position="728"/>
    </location>
</feature>
<organism evidence="8 9">
    <name type="scientific">Clostridium beijerinckii</name>
    <name type="common">Clostridium MP</name>
    <dbReference type="NCBI Taxonomy" id="1520"/>
    <lineage>
        <taxon>Bacteria</taxon>
        <taxon>Bacillati</taxon>
        <taxon>Bacillota</taxon>
        <taxon>Clostridia</taxon>
        <taxon>Eubacteriales</taxon>
        <taxon>Clostridiaceae</taxon>
        <taxon>Clostridium</taxon>
    </lineage>
</organism>
<dbReference type="STRING" id="1520.LF65_02838"/>
<dbReference type="KEGG" id="cbei:LF65_02838"/>
<dbReference type="AlphaFoldDB" id="A0A0B5QMF0"/>
<dbReference type="OrthoDB" id="2934570at2"/>
<evidence type="ECO:0000256" key="1">
    <source>
        <dbReference type="ARBA" id="ARBA00004651"/>
    </source>
</evidence>
<keyword evidence="5 6" id="KW-0472">Membrane</keyword>
<evidence type="ECO:0000256" key="5">
    <source>
        <dbReference type="ARBA" id="ARBA00023136"/>
    </source>
</evidence>
<evidence type="ECO:0000256" key="2">
    <source>
        <dbReference type="ARBA" id="ARBA00022475"/>
    </source>
</evidence>
<comment type="subcellular location">
    <subcellularLocation>
        <location evidence="1">Cell membrane</location>
        <topology evidence="1">Multi-pass membrane protein</topology>
    </subcellularLocation>
</comment>
<dbReference type="PANTHER" id="PTHR30287:SF1">
    <property type="entry name" value="INNER MEMBRANE PROTEIN"/>
    <property type="match status" value="1"/>
</dbReference>